<keyword evidence="4" id="KW-0808">Transferase</keyword>
<dbReference type="PROSITE" id="PS50835">
    <property type="entry name" value="IG_LIKE"/>
    <property type="match status" value="1"/>
</dbReference>
<proteinExistence type="predicted"/>
<dbReference type="AlphaFoldDB" id="A0A6J8CHW2"/>
<gene>
    <name evidence="4" type="ORF">MCOR_30661</name>
</gene>
<name>A0A6J8CHW2_MYTCO</name>
<dbReference type="GO" id="GO:0007156">
    <property type="term" value="P:homophilic cell adhesion via plasma membrane adhesion molecules"/>
    <property type="evidence" value="ECO:0007669"/>
    <property type="project" value="TreeGrafter"/>
</dbReference>
<keyword evidence="5" id="KW-1185">Reference proteome</keyword>
<dbReference type="InterPro" id="IPR003599">
    <property type="entry name" value="Ig_sub"/>
</dbReference>
<evidence type="ECO:0000256" key="1">
    <source>
        <dbReference type="ARBA" id="ARBA00022729"/>
    </source>
</evidence>
<feature type="domain" description="Ig-like" evidence="3">
    <location>
        <begin position="13"/>
        <end position="111"/>
    </location>
</feature>
<keyword evidence="2" id="KW-1015">Disulfide bond</keyword>
<dbReference type="InterPro" id="IPR013098">
    <property type="entry name" value="Ig_I-set"/>
</dbReference>
<evidence type="ECO:0000313" key="4">
    <source>
        <dbReference type="EMBL" id="CAC5396058.1"/>
    </source>
</evidence>
<evidence type="ECO:0000313" key="5">
    <source>
        <dbReference type="Proteomes" id="UP000507470"/>
    </source>
</evidence>
<dbReference type="CDD" id="cd00096">
    <property type="entry name" value="Ig"/>
    <property type="match status" value="1"/>
</dbReference>
<dbReference type="SMART" id="SM00408">
    <property type="entry name" value="IGc2"/>
    <property type="match status" value="1"/>
</dbReference>
<dbReference type="InterPro" id="IPR007110">
    <property type="entry name" value="Ig-like_dom"/>
</dbReference>
<dbReference type="PANTHER" id="PTHR45080">
    <property type="entry name" value="CONTACTIN 5"/>
    <property type="match status" value="1"/>
</dbReference>
<sequence length="239" mass="27259">MRELFNLYGAGDPPVVILRDLPNEVKIGDEVIIECTATSVSHFQVHWLKVTNEIKTEITPEVGDEKYGLFTEKIPSLVIKNVEESDDASYICYASNRFGDSERKQTDLKVTGDVITSELKETLCIECQDITFFCEVYANNLEVKWFKEEEEITKTNDKYIIDSKDKVHKLTVKQVVLQDAGNYCILVKDKRSTASLIVLADVNKHNNNIELHTNKTHKAPLKLKGILSSSIRQTKCRYK</sequence>
<dbReference type="InterPro" id="IPR003598">
    <property type="entry name" value="Ig_sub2"/>
</dbReference>
<organism evidence="4 5">
    <name type="scientific">Mytilus coruscus</name>
    <name type="common">Sea mussel</name>
    <dbReference type="NCBI Taxonomy" id="42192"/>
    <lineage>
        <taxon>Eukaryota</taxon>
        <taxon>Metazoa</taxon>
        <taxon>Spiralia</taxon>
        <taxon>Lophotrochozoa</taxon>
        <taxon>Mollusca</taxon>
        <taxon>Bivalvia</taxon>
        <taxon>Autobranchia</taxon>
        <taxon>Pteriomorphia</taxon>
        <taxon>Mytilida</taxon>
        <taxon>Mytiloidea</taxon>
        <taxon>Mytilidae</taxon>
        <taxon>Mytilinae</taxon>
        <taxon>Mytilus</taxon>
    </lineage>
</organism>
<dbReference type="GO" id="GO:0005886">
    <property type="term" value="C:plasma membrane"/>
    <property type="evidence" value="ECO:0007669"/>
    <property type="project" value="TreeGrafter"/>
</dbReference>
<dbReference type="GO" id="GO:0004674">
    <property type="term" value="F:protein serine/threonine kinase activity"/>
    <property type="evidence" value="ECO:0007669"/>
    <property type="project" value="UniProtKB-EC"/>
</dbReference>
<dbReference type="SMART" id="SM00409">
    <property type="entry name" value="IG"/>
    <property type="match status" value="2"/>
</dbReference>
<dbReference type="EC" id="2.7.11.1" evidence="4"/>
<dbReference type="OrthoDB" id="10010359at2759"/>
<dbReference type="InterPro" id="IPR050958">
    <property type="entry name" value="Cell_Adh-Cytoskel_Orgn"/>
</dbReference>
<dbReference type="Gene3D" id="2.60.40.10">
    <property type="entry name" value="Immunoglobulins"/>
    <property type="match status" value="2"/>
</dbReference>
<accession>A0A6J8CHW2</accession>
<keyword evidence="1" id="KW-0732">Signal</keyword>
<evidence type="ECO:0000259" key="3">
    <source>
        <dbReference type="PROSITE" id="PS50835"/>
    </source>
</evidence>
<protein>
    <submittedName>
        <fullName evidence="4">OBSCN</fullName>
        <ecNumber evidence="4">2.7.11.1</ecNumber>
    </submittedName>
</protein>
<dbReference type="EMBL" id="CACVKT020005601">
    <property type="protein sequence ID" value="CAC5396058.1"/>
    <property type="molecule type" value="Genomic_DNA"/>
</dbReference>
<dbReference type="Proteomes" id="UP000507470">
    <property type="component" value="Unassembled WGS sequence"/>
</dbReference>
<dbReference type="InterPro" id="IPR013783">
    <property type="entry name" value="Ig-like_fold"/>
</dbReference>
<reference evidence="4 5" key="1">
    <citation type="submission" date="2020-06" db="EMBL/GenBank/DDBJ databases">
        <authorList>
            <person name="Li R."/>
            <person name="Bekaert M."/>
        </authorList>
    </citation>
    <scope>NUCLEOTIDE SEQUENCE [LARGE SCALE GENOMIC DNA]</scope>
    <source>
        <strain evidence="5">wild</strain>
    </source>
</reference>
<evidence type="ECO:0000256" key="2">
    <source>
        <dbReference type="ARBA" id="ARBA00023157"/>
    </source>
</evidence>
<dbReference type="PANTHER" id="PTHR45080:SF8">
    <property type="entry name" value="IG-LIKE DOMAIN-CONTAINING PROTEIN"/>
    <property type="match status" value="1"/>
</dbReference>
<dbReference type="SUPFAM" id="SSF48726">
    <property type="entry name" value="Immunoglobulin"/>
    <property type="match status" value="2"/>
</dbReference>
<dbReference type="InterPro" id="IPR036179">
    <property type="entry name" value="Ig-like_dom_sf"/>
</dbReference>
<dbReference type="Pfam" id="PF07679">
    <property type="entry name" value="I-set"/>
    <property type="match status" value="2"/>
</dbReference>